<evidence type="ECO:0000313" key="2">
    <source>
        <dbReference type="EMBL" id="KAJ8442699.1"/>
    </source>
</evidence>
<feature type="compositionally biased region" description="Low complexity" evidence="1">
    <location>
        <begin position="32"/>
        <end position="80"/>
    </location>
</feature>
<proteinExistence type="predicted"/>
<keyword evidence="3" id="KW-1185">Reference proteome</keyword>
<feature type="region of interest" description="Disordered" evidence="1">
    <location>
        <begin position="1"/>
        <end position="82"/>
    </location>
</feature>
<comment type="caution">
    <text evidence="2">The sequence shown here is derived from an EMBL/GenBank/DDBJ whole genome shotgun (WGS) entry which is preliminary data.</text>
</comment>
<protein>
    <submittedName>
        <fullName evidence="2">Uncharacterized protein</fullName>
    </submittedName>
</protein>
<dbReference type="Proteomes" id="UP001153076">
    <property type="component" value="Unassembled WGS sequence"/>
</dbReference>
<dbReference type="EMBL" id="JAKOGI010000136">
    <property type="protein sequence ID" value="KAJ8442699.1"/>
    <property type="molecule type" value="Genomic_DNA"/>
</dbReference>
<organism evidence="2 3">
    <name type="scientific">Carnegiea gigantea</name>
    <dbReference type="NCBI Taxonomy" id="171969"/>
    <lineage>
        <taxon>Eukaryota</taxon>
        <taxon>Viridiplantae</taxon>
        <taxon>Streptophyta</taxon>
        <taxon>Embryophyta</taxon>
        <taxon>Tracheophyta</taxon>
        <taxon>Spermatophyta</taxon>
        <taxon>Magnoliopsida</taxon>
        <taxon>eudicotyledons</taxon>
        <taxon>Gunneridae</taxon>
        <taxon>Pentapetalae</taxon>
        <taxon>Caryophyllales</taxon>
        <taxon>Cactineae</taxon>
        <taxon>Cactaceae</taxon>
        <taxon>Cactoideae</taxon>
        <taxon>Echinocereeae</taxon>
        <taxon>Carnegiea</taxon>
    </lineage>
</organism>
<name>A0A9Q1KFR7_9CARY</name>
<evidence type="ECO:0000256" key="1">
    <source>
        <dbReference type="SAM" id="MobiDB-lite"/>
    </source>
</evidence>
<evidence type="ECO:0000313" key="3">
    <source>
        <dbReference type="Proteomes" id="UP001153076"/>
    </source>
</evidence>
<gene>
    <name evidence="2" type="ORF">Cgig2_001792</name>
</gene>
<accession>A0A9Q1KFR7</accession>
<dbReference type="AlphaFoldDB" id="A0A9Q1KFR7"/>
<sequence>MKDEYSPKRKSKRRNIKKTENKPKQRMGGYPSGSSLSSRRSSSKAPASASKVLVAPSPALSPSPEGGINSTSSGSRPSSSACWRTVTKTLRKYPKRRWCRVANPSSCRHSAAALTPRANASAMSPPPRVGLDKVVGWPLGAHERAADGLKSSPHGLLIGNLFSRTGGVVFSRPPARSSGCRLAGPYFPSLCRGGCHGLVRTVLGSLALTNRYADYGLLPAWRGKQGSRVYLLCLLVHEALSLFLTTALGLSCHLLGIGIPGLKDRQPYARLLCIKQKLGENQTERLTNIGTTNTLRKILKDQKTRRGQEELGEPIQRFPIPRLTPLFLRALHRFYCLGHKFWGRSGLIVLPNVELEIRGYLPLFNCGFPKGISDRLTLVLVRNISPAGIPANEEKVVFLILHL</sequence>
<reference evidence="2" key="1">
    <citation type="submission" date="2022-04" db="EMBL/GenBank/DDBJ databases">
        <title>Carnegiea gigantea Genome sequencing and assembly v2.</title>
        <authorList>
            <person name="Copetti D."/>
            <person name="Sanderson M.J."/>
            <person name="Burquez A."/>
            <person name="Wojciechowski M.F."/>
        </authorList>
    </citation>
    <scope>NUCLEOTIDE SEQUENCE</scope>
    <source>
        <strain evidence="2">SGP5-SGP5p</strain>
        <tissue evidence="2">Aerial part</tissue>
    </source>
</reference>